<dbReference type="eggNOG" id="ENOG5032TIH">
    <property type="taxonomic scope" value="Bacteria"/>
</dbReference>
<reference evidence="2" key="1">
    <citation type="submission" date="2011-03" db="EMBL/GenBank/DDBJ databases">
        <title>Draft genome sequence of Brevundimonas diminuta.</title>
        <authorList>
            <person name="Brown P.J.B."/>
            <person name="Buechlein A."/>
            <person name="Hemmerich C."/>
            <person name="Brun Y.V."/>
        </authorList>
    </citation>
    <scope>NUCLEOTIDE SEQUENCE [LARGE SCALE GENOMIC DNA]</scope>
    <source>
        <strain evidence="2">C19</strain>
    </source>
</reference>
<dbReference type="InterPro" id="IPR021874">
    <property type="entry name" value="Phage_Mu_Gp27"/>
</dbReference>
<proteinExistence type="predicted"/>
<accession>F4QGB1</accession>
<dbReference type="EMBL" id="GL883077">
    <property type="protein sequence ID" value="EGF92439.1"/>
    <property type="molecule type" value="Genomic_DNA"/>
</dbReference>
<evidence type="ECO:0000313" key="2">
    <source>
        <dbReference type="Proteomes" id="UP000006512"/>
    </source>
</evidence>
<dbReference type="Pfam" id="PF11985">
    <property type="entry name" value="Phage_Mu_Gp27"/>
    <property type="match status" value="1"/>
</dbReference>
<sequence length="196" mass="21284">MKKRHAPSSIETLPEEVRLKIGKLIAANVTLDAILQAMDELLATSDAFQLPSRSALGRYAKRFRKVQERLAQTRAAAETFAAKFGDKPDDQVGRLNIEMMQTIIFDLASAVGEADDDDLGEGEAKPVTLDPEQVLFLARSLQSLSSAAKTDTDRTLKIKEQVAKEAAKAVANVVKQEGISDDIAERLFNAVMGGAK</sequence>
<evidence type="ECO:0000313" key="1">
    <source>
        <dbReference type="EMBL" id="EGF92439.1"/>
    </source>
</evidence>
<dbReference type="HOGENOM" id="CLU_120444_1_0_5"/>
<dbReference type="AlphaFoldDB" id="F4QGB1"/>
<dbReference type="RefSeq" id="WP_006271614.1">
    <property type="nucleotide sequence ID" value="NZ_GL883077.1"/>
</dbReference>
<dbReference type="STRING" id="715226.ABI_08750"/>
<dbReference type="Proteomes" id="UP000006512">
    <property type="component" value="Unassembled WGS sequence"/>
</dbReference>
<dbReference type="OrthoDB" id="7210668at2"/>
<keyword evidence="2" id="KW-1185">Reference proteome</keyword>
<gene>
    <name evidence="1" type="ORF">ABI_08750</name>
</gene>
<name>F4QGB1_9CAUL</name>
<organism evidence="1 2">
    <name type="scientific">Asticcacaulis biprosthecium C19</name>
    <dbReference type="NCBI Taxonomy" id="715226"/>
    <lineage>
        <taxon>Bacteria</taxon>
        <taxon>Pseudomonadati</taxon>
        <taxon>Pseudomonadota</taxon>
        <taxon>Alphaproteobacteria</taxon>
        <taxon>Caulobacterales</taxon>
        <taxon>Caulobacteraceae</taxon>
        <taxon>Asticcacaulis</taxon>
    </lineage>
</organism>
<protein>
    <submittedName>
        <fullName evidence="1">Protein gp27</fullName>
    </submittedName>
</protein>